<dbReference type="PANTHER" id="PTHR10434">
    <property type="entry name" value="1-ACYL-SN-GLYCEROL-3-PHOSPHATE ACYLTRANSFERASE"/>
    <property type="match status" value="1"/>
</dbReference>
<dbReference type="GO" id="GO:0006654">
    <property type="term" value="P:phosphatidic acid biosynthetic process"/>
    <property type="evidence" value="ECO:0007669"/>
    <property type="project" value="TreeGrafter"/>
</dbReference>
<dbReference type="InterPro" id="IPR002123">
    <property type="entry name" value="Plipid/glycerol_acylTrfase"/>
</dbReference>
<dbReference type="AlphaFoldDB" id="A0A7X2T1K7"/>
<evidence type="ECO:0000256" key="2">
    <source>
        <dbReference type="ARBA" id="ARBA00023315"/>
    </source>
</evidence>
<gene>
    <name evidence="4" type="ORF">FYJ33_09950</name>
</gene>
<accession>A0A7X2T1K7</accession>
<keyword evidence="2 4" id="KW-0012">Acyltransferase</keyword>
<evidence type="ECO:0000313" key="4">
    <source>
        <dbReference type="EMBL" id="MSR91712.1"/>
    </source>
</evidence>
<sequence length="233" mass="26221">MMSPFKVKLLSLLPKTLRTKIVSEAIEWYIKKYVDLEINGLEKLNNIKGPIIFVCNHLSNSDALILNKVLKEKKPYFVAGIKLTKDPVTNFGMEVVKTININPNTPDKEAINQMISTIKNGNNMLIFPEGTRSRTASMNEGKKGVLLPVRLTKANVVPISICGSEKVLPISKNGNMGDEKWQIGKVTVNIGEAIDMPKKVKEETKHEYDDRCIEMLMKKIAVMLPESYRGVYE</sequence>
<dbReference type="Proteomes" id="UP000460287">
    <property type="component" value="Unassembled WGS sequence"/>
</dbReference>
<keyword evidence="1 4" id="KW-0808">Transferase</keyword>
<keyword evidence="5" id="KW-1185">Reference proteome</keyword>
<comment type="caution">
    <text evidence="4">The sequence shown here is derived from an EMBL/GenBank/DDBJ whole genome shotgun (WGS) entry which is preliminary data.</text>
</comment>
<dbReference type="PANTHER" id="PTHR10434:SF40">
    <property type="entry name" value="1-ACYL-SN-GLYCEROL-3-PHOSPHATE ACYLTRANSFERASE"/>
    <property type="match status" value="1"/>
</dbReference>
<evidence type="ECO:0000313" key="5">
    <source>
        <dbReference type="Proteomes" id="UP000460287"/>
    </source>
</evidence>
<name>A0A7X2T1K7_9CLOT</name>
<dbReference type="GO" id="GO:0003841">
    <property type="term" value="F:1-acylglycerol-3-phosphate O-acyltransferase activity"/>
    <property type="evidence" value="ECO:0007669"/>
    <property type="project" value="TreeGrafter"/>
</dbReference>
<dbReference type="SMART" id="SM00563">
    <property type="entry name" value="PlsC"/>
    <property type="match status" value="1"/>
</dbReference>
<evidence type="ECO:0000259" key="3">
    <source>
        <dbReference type="SMART" id="SM00563"/>
    </source>
</evidence>
<evidence type="ECO:0000256" key="1">
    <source>
        <dbReference type="ARBA" id="ARBA00022679"/>
    </source>
</evidence>
<protein>
    <submittedName>
        <fullName evidence="4">1-acyl-sn-glycerol-3-phosphate acyltransferase</fullName>
    </submittedName>
</protein>
<dbReference type="SUPFAM" id="SSF69593">
    <property type="entry name" value="Glycerol-3-phosphate (1)-acyltransferase"/>
    <property type="match status" value="1"/>
</dbReference>
<feature type="domain" description="Phospholipid/glycerol acyltransferase" evidence="3">
    <location>
        <begin position="51"/>
        <end position="164"/>
    </location>
</feature>
<dbReference type="CDD" id="cd07989">
    <property type="entry name" value="LPLAT_AGPAT-like"/>
    <property type="match status" value="1"/>
</dbReference>
<dbReference type="EMBL" id="VULX01000014">
    <property type="protein sequence ID" value="MSR91712.1"/>
    <property type="molecule type" value="Genomic_DNA"/>
</dbReference>
<dbReference type="RefSeq" id="WP_154531606.1">
    <property type="nucleotide sequence ID" value="NZ_JAQXTV010000210.1"/>
</dbReference>
<organism evidence="4 5">
    <name type="scientific">Inconstantimicrobium porci</name>
    <dbReference type="NCBI Taxonomy" id="2652291"/>
    <lineage>
        <taxon>Bacteria</taxon>
        <taxon>Bacillati</taxon>
        <taxon>Bacillota</taxon>
        <taxon>Clostridia</taxon>
        <taxon>Eubacteriales</taxon>
        <taxon>Clostridiaceae</taxon>
        <taxon>Inconstantimicrobium</taxon>
    </lineage>
</organism>
<proteinExistence type="predicted"/>
<dbReference type="Pfam" id="PF01553">
    <property type="entry name" value="Acyltransferase"/>
    <property type="match status" value="1"/>
</dbReference>
<reference evidence="4 5" key="1">
    <citation type="submission" date="2019-08" db="EMBL/GenBank/DDBJ databases">
        <title>In-depth cultivation of the pig gut microbiome towards novel bacterial diversity and tailored functional studies.</title>
        <authorList>
            <person name="Wylensek D."/>
            <person name="Hitch T.C.A."/>
            <person name="Clavel T."/>
        </authorList>
    </citation>
    <scope>NUCLEOTIDE SEQUENCE [LARGE SCALE GENOMIC DNA]</scope>
    <source>
        <strain evidence="4 5">WCA-383-APC-5B</strain>
    </source>
</reference>